<evidence type="ECO:0008006" key="4">
    <source>
        <dbReference type="Google" id="ProtNLM"/>
    </source>
</evidence>
<proteinExistence type="predicted"/>
<evidence type="ECO:0000256" key="1">
    <source>
        <dbReference type="SAM" id="SignalP"/>
    </source>
</evidence>
<reference evidence="2 3" key="1">
    <citation type="submission" date="2020-11" db="EMBL/GenBank/DDBJ databases">
        <title>genome sequence of strain KACC 18849.</title>
        <authorList>
            <person name="Gao J."/>
            <person name="Zhang X."/>
        </authorList>
    </citation>
    <scope>NUCLEOTIDE SEQUENCE [LARGE SCALE GENOMIC DNA]</scope>
    <source>
        <strain evidence="2 3">KACC 18849</strain>
    </source>
</reference>
<gene>
    <name evidence="2" type="ORF">I4Q42_05495</name>
</gene>
<feature type="signal peptide" evidence="1">
    <location>
        <begin position="1"/>
        <end position="21"/>
    </location>
</feature>
<name>A0ABS0SV03_9CAUL</name>
<dbReference type="RefSeq" id="WP_198575046.1">
    <property type="nucleotide sequence ID" value="NZ_JADWOX010000002.1"/>
</dbReference>
<comment type="caution">
    <text evidence="2">The sequence shown here is derived from an EMBL/GenBank/DDBJ whole genome shotgun (WGS) entry which is preliminary data.</text>
</comment>
<accession>A0ABS0SV03</accession>
<dbReference type="Proteomes" id="UP000639859">
    <property type="component" value="Unassembled WGS sequence"/>
</dbReference>
<organism evidence="2 3">
    <name type="scientific">Caulobacter hibisci</name>
    <dbReference type="NCBI Taxonomy" id="2035993"/>
    <lineage>
        <taxon>Bacteria</taxon>
        <taxon>Pseudomonadati</taxon>
        <taxon>Pseudomonadota</taxon>
        <taxon>Alphaproteobacteria</taxon>
        <taxon>Caulobacterales</taxon>
        <taxon>Caulobacteraceae</taxon>
        <taxon>Caulobacter</taxon>
    </lineage>
</organism>
<evidence type="ECO:0000313" key="2">
    <source>
        <dbReference type="EMBL" id="MBI1683116.1"/>
    </source>
</evidence>
<sequence length="81" mass="8501">MRRAAALALTGLVLASLGACASSEVSDRSYSLGRGIVNYDELRRAGDKCKAEGGTLQAKMDGGDPAQLSNYTCVIPKVKRP</sequence>
<keyword evidence="1" id="KW-0732">Signal</keyword>
<feature type="chain" id="PRO_5047525328" description="Lipoprotein" evidence="1">
    <location>
        <begin position="22"/>
        <end position="81"/>
    </location>
</feature>
<dbReference type="EMBL" id="JADWOX010000002">
    <property type="protein sequence ID" value="MBI1683116.1"/>
    <property type="molecule type" value="Genomic_DNA"/>
</dbReference>
<evidence type="ECO:0000313" key="3">
    <source>
        <dbReference type="Proteomes" id="UP000639859"/>
    </source>
</evidence>
<keyword evidence="3" id="KW-1185">Reference proteome</keyword>
<dbReference type="PROSITE" id="PS51257">
    <property type="entry name" value="PROKAR_LIPOPROTEIN"/>
    <property type="match status" value="1"/>
</dbReference>
<protein>
    <recommendedName>
        <fullName evidence="4">Lipoprotein</fullName>
    </recommendedName>
</protein>